<dbReference type="InterPro" id="IPR051708">
    <property type="entry name" value="Plant_Aspart_Prot_A1"/>
</dbReference>
<reference evidence="9" key="1">
    <citation type="submission" date="2015-07" db="EMBL/GenBank/DDBJ databases">
        <title>Transcriptome Assembly of Anthurium amnicola.</title>
        <authorList>
            <person name="Suzuki J."/>
        </authorList>
    </citation>
    <scope>NUCLEOTIDE SEQUENCE</scope>
</reference>
<dbReference type="Pfam" id="PF14541">
    <property type="entry name" value="TAXi_C"/>
    <property type="match status" value="1"/>
</dbReference>
<keyword evidence="2 7" id="KW-0645">Protease</keyword>
<dbReference type="InterPro" id="IPR021109">
    <property type="entry name" value="Peptidase_aspartic_dom_sf"/>
</dbReference>
<protein>
    <submittedName>
        <fullName evidence="9">Aspartic proteinase nepenthesin-2</fullName>
    </submittedName>
</protein>
<dbReference type="GO" id="GO:0005576">
    <property type="term" value="C:extracellular region"/>
    <property type="evidence" value="ECO:0007669"/>
    <property type="project" value="TreeGrafter"/>
</dbReference>
<dbReference type="InterPro" id="IPR032861">
    <property type="entry name" value="TAXi_N"/>
</dbReference>
<dbReference type="SUPFAM" id="SSF50630">
    <property type="entry name" value="Acid proteases"/>
    <property type="match status" value="1"/>
</dbReference>
<evidence type="ECO:0000313" key="9">
    <source>
        <dbReference type="EMBL" id="JAT60686.1"/>
    </source>
</evidence>
<evidence type="ECO:0000256" key="6">
    <source>
        <dbReference type="PIRSR" id="PIRSR601461-1"/>
    </source>
</evidence>
<dbReference type="FunFam" id="2.40.70.10:FF:000034">
    <property type="entry name" value="Aspartyl protease family protein"/>
    <property type="match status" value="1"/>
</dbReference>
<dbReference type="PRINTS" id="PR00792">
    <property type="entry name" value="PEPSIN"/>
</dbReference>
<dbReference type="PANTHER" id="PTHR47967">
    <property type="entry name" value="OS07G0603500 PROTEIN-RELATED"/>
    <property type="match status" value="1"/>
</dbReference>
<feature type="domain" description="Peptidase A1" evidence="8">
    <location>
        <begin position="121"/>
        <end position="506"/>
    </location>
</feature>
<dbReference type="InterPro" id="IPR001461">
    <property type="entry name" value="Aspartic_peptidase_A1"/>
</dbReference>
<dbReference type="CDD" id="cd05476">
    <property type="entry name" value="pepsin_A_like_plant"/>
    <property type="match status" value="1"/>
</dbReference>
<keyword evidence="3 7" id="KW-0064">Aspartyl protease</keyword>
<evidence type="ECO:0000256" key="2">
    <source>
        <dbReference type="ARBA" id="ARBA00022670"/>
    </source>
</evidence>
<dbReference type="InterPro" id="IPR034161">
    <property type="entry name" value="Pepsin-like_plant"/>
</dbReference>
<dbReference type="PROSITE" id="PS00141">
    <property type="entry name" value="ASP_PROTEASE"/>
    <property type="match status" value="1"/>
</dbReference>
<feature type="active site" evidence="6">
    <location>
        <position position="378"/>
    </location>
</feature>
<dbReference type="PANTHER" id="PTHR47967:SF36">
    <property type="entry name" value="PEPTIDASE A1 DOMAIN-CONTAINING PROTEIN"/>
    <property type="match status" value="1"/>
</dbReference>
<keyword evidence="5" id="KW-0325">Glycoprotein</keyword>
<feature type="active site" evidence="6">
    <location>
        <position position="139"/>
    </location>
</feature>
<keyword evidence="4 7" id="KW-0378">Hydrolase</keyword>
<evidence type="ECO:0000256" key="4">
    <source>
        <dbReference type="ARBA" id="ARBA00022801"/>
    </source>
</evidence>
<evidence type="ECO:0000256" key="7">
    <source>
        <dbReference type="RuleBase" id="RU000454"/>
    </source>
</evidence>
<dbReference type="GO" id="GO:0004190">
    <property type="term" value="F:aspartic-type endopeptidase activity"/>
    <property type="evidence" value="ECO:0007669"/>
    <property type="project" value="UniProtKB-KW"/>
</dbReference>
<dbReference type="InterPro" id="IPR032799">
    <property type="entry name" value="TAXi_C"/>
</dbReference>
<proteinExistence type="inferred from homology"/>
<dbReference type="AlphaFoldDB" id="A0A1D1Z1H5"/>
<name>A0A1D1Z1H5_9ARAE</name>
<evidence type="ECO:0000256" key="5">
    <source>
        <dbReference type="ARBA" id="ARBA00023180"/>
    </source>
</evidence>
<dbReference type="Pfam" id="PF14543">
    <property type="entry name" value="TAXi_N"/>
    <property type="match status" value="1"/>
</dbReference>
<accession>A0A1D1Z1H5</accession>
<evidence type="ECO:0000256" key="3">
    <source>
        <dbReference type="ARBA" id="ARBA00022750"/>
    </source>
</evidence>
<comment type="similarity">
    <text evidence="1 7">Belongs to the peptidase A1 family.</text>
</comment>
<dbReference type="GO" id="GO:0006508">
    <property type="term" value="P:proteolysis"/>
    <property type="evidence" value="ECO:0007669"/>
    <property type="project" value="UniProtKB-KW"/>
</dbReference>
<dbReference type="Gene3D" id="2.40.70.10">
    <property type="entry name" value="Acid Proteases"/>
    <property type="match status" value="2"/>
</dbReference>
<dbReference type="InterPro" id="IPR001969">
    <property type="entry name" value="Aspartic_peptidase_AS"/>
</dbReference>
<dbReference type="PROSITE" id="PS51767">
    <property type="entry name" value="PEPTIDASE_A1"/>
    <property type="match status" value="1"/>
</dbReference>
<organism evidence="9">
    <name type="scientific">Anthurium amnicola</name>
    <dbReference type="NCBI Taxonomy" id="1678845"/>
    <lineage>
        <taxon>Eukaryota</taxon>
        <taxon>Viridiplantae</taxon>
        <taxon>Streptophyta</taxon>
        <taxon>Embryophyta</taxon>
        <taxon>Tracheophyta</taxon>
        <taxon>Spermatophyta</taxon>
        <taxon>Magnoliopsida</taxon>
        <taxon>Liliopsida</taxon>
        <taxon>Araceae</taxon>
        <taxon>Pothoideae</taxon>
        <taxon>Potheae</taxon>
        <taxon>Anthurium</taxon>
    </lineage>
</organism>
<dbReference type="EMBL" id="GDJX01007250">
    <property type="protein sequence ID" value="JAT60686.1"/>
    <property type="molecule type" value="Transcribed_RNA"/>
</dbReference>
<dbReference type="InterPro" id="IPR033121">
    <property type="entry name" value="PEPTIDASE_A1"/>
</dbReference>
<gene>
    <name evidence="9" type="primary">nep2_6</name>
    <name evidence="9" type="ORF">g.63564</name>
</gene>
<sequence length="513" mass="54719">MKTSATVCKGRRERERERERCTMAPPSSQYVFLILFLLMFLSVDQVTSSPTTVRLPLRQITSPRAPNAASHPAPFEKLARLAAASLLRARHLKDPKRDSGSSALPIPFSRTPLFPHSYGGYSISLGFGTPPQRIPLVLDTGSDLVWVPCTKSYLCNNCSFPSPGNPDSNATAVVPVFFPKSSSSARLVGCRNPKCTWIHSPEFLSRCRDCPLNASAAGCSPVCPPYMIVYGSGSTGGLLLSEALRLSPEAEGAAVSDFVVGCSVFSSRQPAAGIAGFGRGPASLPSQLGLGRFSYCFISRRYDDEAGESGSAVLGGAPESSSGGLSFTPFLQNPSSGSPFSVYYYLGLRRITVDGKKVKIPHAALMPLPGGDGGTIVDSGTTFTYMEPGVFEAVARAVEGGVAGRYNRSAPAEQLTGLRPCFSLAAAREEGVRLPELAFHFKGGAKMRLPLANYFAFAGGSRAVCLTMVTDAGPVDGAGPTIILGSFQQQNYYVLYDLERKRLGFRQQSCLDQ</sequence>
<evidence type="ECO:0000259" key="8">
    <source>
        <dbReference type="PROSITE" id="PS51767"/>
    </source>
</evidence>
<evidence type="ECO:0000256" key="1">
    <source>
        <dbReference type="ARBA" id="ARBA00007447"/>
    </source>
</evidence>